<evidence type="ECO:0000259" key="13">
    <source>
        <dbReference type="PROSITE" id="PS51674"/>
    </source>
</evidence>
<keyword evidence="5" id="KW-0479">Metal-binding</keyword>
<comment type="subcellular location">
    <subcellularLocation>
        <location evidence="2">Cytoplasm</location>
    </subcellularLocation>
</comment>
<evidence type="ECO:0000313" key="14">
    <source>
        <dbReference type="EMBL" id="GAA1858715.1"/>
    </source>
</evidence>
<evidence type="ECO:0000256" key="9">
    <source>
        <dbReference type="ARBA" id="ARBA00023125"/>
    </source>
</evidence>
<keyword evidence="7" id="KW-0411">Iron-sulfur</keyword>
<evidence type="ECO:0000256" key="2">
    <source>
        <dbReference type="ARBA" id="ARBA00004496"/>
    </source>
</evidence>
<keyword evidence="4" id="KW-0004">4Fe-4S</keyword>
<protein>
    <recommendedName>
        <fullName evidence="13">4Fe-4S Wbl-type domain-containing protein</fullName>
    </recommendedName>
</protein>
<evidence type="ECO:0000256" key="3">
    <source>
        <dbReference type="ARBA" id="ARBA00006597"/>
    </source>
</evidence>
<organism evidence="14 15">
    <name type="scientific">Pseudonocardia ailaonensis</name>
    <dbReference type="NCBI Taxonomy" id="367279"/>
    <lineage>
        <taxon>Bacteria</taxon>
        <taxon>Bacillati</taxon>
        <taxon>Actinomycetota</taxon>
        <taxon>Actinomycetes</taxon>
        <taxon>Pseudonocardiales</taxon>
        <taxon>Pseudonocardiaceae</taxon>
        <taxon>Pseudonocardia</taxon>
    </lineage>
</organism>
<feature type="domain" description="4Fe-4S Wbl-type" evidence="13">
    <location>
        <begin position="11"/>
        <end position="73"/>
    </location>
</feature>
<keyword evidence="15" id="KW-1185">Reference proteome</keyword>
<name>A0ABN2N9B4_9PSEU</name>
<dbReference type="EMBL" id="BAAAQK010000017">
    <property type="protein sequence ID" value="GAA1858715.1"/>
    <property type="molecule type" value="Genomic_DNA"/>
</dbReference>
<evidence type="ECO:0000256" key="1">
    <source>
        <dbReference type="ARBA" id="ARBA00001966"/>
    </source>
</evidence>
<feature type="region of interest" description="Disordered" evidence="12">
    <location>
        <begin position="69"/>
        <end position="88"/>
    </location>
</feature>
<keyword evidence="11" id="KW-0804">Transcription</keyword>
<gene>
    <name evidence="14" type="ORF">GCM10009836_43690</name>
</gene>
<evidence type="ECO:0000313" key="15">
    <source>
        <dbReference type="Proteomes" id="UP001500449"/>
    </source>
</evidence>
<keyword evidence="10" id="KW-1015">Disulfide bond</keyword>
<accession>A0ABN2N9B4</accession>
<evidence type="ECO:0000256" key="12">
    <source>
        <dbReference type="SAM" id="MobiDB-lite"/>
    </source>
</evidence>
<reference evidence="14 15" key="1">
    <citation type="journal article" date="2019" name="Int. J. Syst. Evol. Microbiol.">
        <title>The Global Catalogue of Microorganisms (GCM) 10K type strain sequencing project: providing services to taxonomists for standard genome sequencing and annotation.</title>
        <authorList>
            <consortium name="The Broad Institute Genomics Platform"/>
            <consortium name="The Broad Institute Genome Sequencing Center for Infectious Disease"/>
            <person name="Wu L."/>
            <person name="Ma J."/>
        </authorList>
    </citation>
    <scope>NUCLEOTIDE SEQUENCE [LARGE SCALE GENOMIC DNA]</scope>
    <source>
        <strain evidence="14 15">JCM 16009</strain>
    </source>
</reference>
<evidence type="ECO:0000256" key="10">
    <source>
        <dbReference type="ARBA" id="ARBA00023157"/>
    </source>
</evidence>
<dbReference type="RefSeq" id="WP_344420063.1">
    <property type="nucleotide sequence ID" value="NZ_BAAAQK010000017.1"/>
</dbReference>
<evidence type="ECO:0000256" key="11">
    <source>
        <dbReference type="ARBA" id="ARBA00023163"/>
    </source>
</evidence>
<sequence>MSDQEWRSSAACLAEDPELFFPVVEEGPLCAEQVAAAKAVCHRCPVREICLADSMERLSYGIAGGLTSEERRELRAPGRQGPSKVPSPRRIVRSVGLQLIEAGATTRAVAKRCGVADRTVERWKAARSA</sequence>
<keyword evidence="8" id="KW-0805">Transcription regulation</keyword>
<evidence type="ECO:0000256" key="6">
    <source>
        <dbReference type="ARBA" id="ARBA00023004"/>
    </source>
</evidence>
<dbReference type="Proteomes" id="UP001500449">
    <property type="component" value="Unassembled WGS sequence"/>
</dbReference>
<evidence type="ECO:0000256" key="8">
    <source>
        <dbReference type="ARBA" id="ARBA00023015"/>
    </source>
</evidence>
<comment type="similarity">
    <text evidence="3">Belongs to the WhiB family.</text>
</comment>
<evidence type="ECO:0000256" key="5">
    <source>
        <dbReference type="ARBA" id="ARBA00022723"/>
    </source>
</evidence>
<comment type="caution">
    <text evidence="14">The sequence shown here is derived from an EMBL/GenBank/DDBJ whole genome shotgun (WGS) entry which is preliminary data.</text>
</comment>
<dbReference type="InterPro" id="IPR034768">
    <property type="entry name" value="4FE4S_WBL"/>
</dbReference>
<evidence type="ECO:0000256" key="7">
    <source>
        <dbReference type="ARBA" id="ARBA00023014"/>
    </source>
</evidence>
<keyword evidence="6" id="KW-0408">Iron</keyword>
<proteinExistence type="inferred from homology"/>
<dbReference type="InterPro" id="IPR003482">
    <property type="entry name" value="Whib"/>
</dbReference>
<dbReference type="Pfam" id="PF02467">
    <property type="entry name" value="Whib"/>
    <property type="match status" value="1"/>
</dbReference>
<comment type="cofactor">
    <cofactor evidence="1">
        <name>[4Fe-4S] cluster</name>
        <dbReference type="ChEBI" id="CHEBI:49883"/>
    </cofactor>
</comment>
<keyword evidence="9" id="KW-0238">DNA-binding</keyword>
<dbReference type="Pfam" id="PF13384">
    <property type="entry name" value="HTH_23"/>
    <property type="match status" value="1"/>
</dbReference>
<dbReference type="PROSITE" id="PS51674">
    <property type="entry name" value="4FE4S_WBL"/>
    <property type="match status" value="1"/>
</dbReference>
<dbReference type="PANTHER" id="PTHR38839">
    <property type="entry name" value="TRANSCRIPTIONAL REGULATOR WHID-RELATED"/>
    <property type="match status" value="1"/>
</dbReference>
<evidence type="ECO:0000256" key="4">
    <source>
        <dbReference type="ARBA" id="ARBA00022485"/>
    </source>
</evidence>